<dbReference type="Proteomes" id="UP000823633">
    <property type="component" value="Unassembled WGS sequence"/>
</dbReference>
<proteinExistence type="predicted"/>
<evidence type="ECO:0000313" key="6">
    <source>
        <dbReference type="EMBL" id="MBO8442342.1"/>
    </source>
</evidence>
<feature type="transmembrane region" description="Helical" evidence="4">
    <location>
        <begin position="43"/>
        <end position="71"/>
    </location>
</feature>
<evidence type="ECO:0000313" key="7">
    <source>
        <dbReference type="Proteomes" id="UP000823633"/>
    </source>
</evidence>
<keyword evidence="3" id="KW-0804">Transcription</keyword>
<dbReference type="Gene3D" id="1.10.10.60">
    <property type="entry name" value="Homeodomain-like"/>
    <property type="match status" value="1"/>
</dbReference>
<dbReference type="GO" id="GO:0043565">
    <property type="term" value="F:sequence-specific DNA binding"/>
    <property type="evidence" value="ECO:0007669"/>
    <property type="project" value="InterPro"/>
</dbReference>
<keyword evidence="4" id="KW-1133">Transmembrane helix</keyword>
<dbReference type="PANTHER" id="PTHR43280:SF2">
    <property type="entry name" value="HTH-TYPE TRANSCRIPTIONAL REGULATOR EXSA"/>
    <property type="match status" value="1"/>
</dbReference>
<dbReference type="AlphaFoldDB" id="A0A9D9E823"/>
<keyword evidence="1" id="KW-0805">Transcription regulation</keyword>
<dbReference type="InterPro" id="IPR018060">
    <property type="entry name" value="HTH_AraC"/>
</dbReference>
<dbReference type="InterPro" id="IPR009057">
    <property type="entry name" value="Homeodomain-like_sf"/>
</dbReference>
<evidence type="ECO:0000256" key="4">
    <source>
        <dbReference type="SAM" id="Phobius"/>
    </source>
</evidence>
<evidence type="ECO:0000256" key="2">
    <source>
        <dbReference type="ARBA" id="ARBA00023125"/>
    </source>
</evidence>
<dbReference type="SUPFAM" id="SSF46689">
    <property type="entry name" value="Homeodomain-like"/>
    <property type="match status" value="1"/>
</dbReference>
<dbReference type="EMBL" id="JADIMU010000009">
    <property type="protein sequence ID" value="MBO8442342.1"/>
    <property type="molecule type" value="Genomic_DNA"/>
</dbReference>
<dbReference type="Pfam" id="PF17853">
    <property type="entry name" value="GGDEF_2"/>
    <property type="match status" value="1"/>
</dbReference>
<reference evidence="6" key="1">
    <citation type="submission" date="2020-10" db="EMBL/GenBank/DDBJ databases">
        <authorList>
            <person name="Gilroy R."/>
        </authorList>
    </citation>
    <scope>NUCLEOTIDE SEQUENCE</scope>
    <source>
        <strain evidence="6">11167</strain>
    </source>
</reference>
<organism evidence="6 7">
    <name type="scientific">Candidatus Aphodenecus pullistercoris</name>
    <dbReference type="NCBI Taxonomy" id="2840669"/>
    <lineage>
        <taxon>Bacteria</taxon>
        <taxon>Pseudomonadati</taxon>
        <taxon>Spirochaetota</taxon>
        <taxon>Spirochaetia</taxon>
        <taxon>Spirochaetales</taxon>
        <taxon>Candidatus Aphodenecus</taxon>
    </lineage>
</organism>
<dbReference type="PROSITE" id="PS01124">
    <property type="entry name" value="HTH_ARAC_FAMILY_2"/>
    <property type="match status" value="1"/>
</dbReference>
<dbReference type="Pfam" id="PF12833">
    <property type="entry name" value="HTH_18"/>
    <property type="match status" value="1"/>
</dbReference>
<dbReference type="SMART" id="SM00342">
    <property type="entry name" value="HTH_ARAC"/>
    <property type="match status" value="1"/>
</dbReference>
<keyword evidence="2" id="KW-0238">DNA-binding</keyword>
<evidence type="ECO:0000259" key="5">
    <source>
        <dbReference type="PROSITE" id="PS01124"/>
    </source>
</evidence>
<evidence type="ECO:0000256" key="1">
    <source>
        <dbReference type="ARBA" id="ARBA00023015"/>
    </source>
</evidence>
<accession>A0A9D9E823</accession>
<sequence length="499" mass="55970">MLVDTMAGEDPNADEYYIFEGESELLGYTIELAVPVSYFTSQLWPIIGLLSVVIGAGILSGLAFAAVYALVHYRSVRTIIRSMDGGSGRLIGDFADIQQRIIQLRKEGESFKAEADELGRQNQAIQFQNILLQGPRSQSDRELASRLLPFAEAGYIVAVVRLLKGGKEQWYQDGLYTLLSQSPFAGGLTVPSGSSDEVFILPVRDENEYQSQIERHLGELFQSDADTVLHVGISQPSHEAEELSVLYEEAERALASLYKYESESAYVFYEDEKRTSLLESFNIETLSRLKNLLLRSEESDATALLHDIFHKAAAYPLEAEERKEAIWHSLCNVFQTVFMTLKTDSLETGKFHSDMSMAQMEEHFTSLTHELCEATSRSRKSHNKELLDAILRAIDASYQNQGTSAYTVSRAVGISEKYMLSFFREQMGTSFPQYLLVRRLMTAKAMLENGGESNEHIASATGFGSLNTFYRNFSKYFGLSPKSYRDGLGKESSEADNRL</sequence>
<reference evidence="6" key="2">
    <citation type="journal article" date="2021" name="PeerJ">
        <title>Extensive microbial diversity within the chicken gut microbiome revealed by metagenomics and culture.</title>
        <authorList>
            <person name="Gilroy R."/>
            <person name="Ravi A."/>
            <person name="Getino M."/>
            <person name="Pursley I."/>
            <person name="Horton D.L."/>
            <person name="Alikhan N.F."/>
            <person name="Baker D."/>
            <person name="Gharbi K."/>
            <person name="Hall N."/>
            <person name="Watson M."/>
            <person name="Adriaenssens E.M."/>
            <person name="Foster-Nyarko E."/>
            <person name="Jarju S."/>
            <person name="Secka A."/>
            <person name="Antonio M."/>
            <person name="Oren A."/>
            <person name="Chaudhuri R.R."/>
            <person name="La Ragione R."/>
            <person name="Hildebrand F."/>
            <person name="Pallen M.J."/>
        </authorList>
    </citation>
    <scope>NUCLEOTIDE SEQUENCE</scope>
    <source>
        <strain evidence="6">11167</strain>
    </source>
</reference>
<protein>
    <submittedName>
        <fullName evidence="6">Helix-turn-helix domain-containing protein</fullName>
    </submittedName>
</protein>
<dbReference type="PANTHER" id="PTHR43280">
    <property type="entry name" value="ARAC-FAMILY TRANSCRIPTIONAL REGULATOR"/>
    <property type="match status" value="1"/>
</dbReference>
<keyword evidence="4" id="KW-0472">Membrane</keyword>
<comment type="caution">
    <text evidence="6">The sequence shown here is derived from an EMBL/GenBank/DDBJ whole genome shotgun (WGS) entry which is preliminary data.</text>
</comment>
<feature type="domain" description="HTH araC/xylS-type" evidence="5">
    <location>
        <begin position="388"/>
        <end position="487"/>
    </location>
</feature>
<gene>
    <name evidence="6" type="ORF">IAC42_01075</name>
</gene>
<keyword evidence="4" id="KW-0812">Transmembrane</keyword>
<evidence type="ECO:0000256" key="3">
    <source>
        <dbReference type="ARBA" id="ARBA00023163"/>
    </source>
</evidence>
<dbReference type="GO" id="GO:0003700">
    <property type="term" value="F:DNA-binding transcription factor activity"/>
    <property type="evidence" value="ECO:0007669"/>
    <property type="project" value="InterPro"/>
</dbReference>
<dbReference type="InterPro" id="IPR041522">
    <property type="entry name" value="CdaR_GGDEF"/>
</dbReference>
<name>A0A9D9E823_9SPIR</name>